<protein>
    <submittedName>
        <fullName evidence="2">Uncharacterized protein</fullName>
    </submittedName>
</protein>
<dbReference type="EMBL" id="CAXLJM020000007">
    <property type="protein sequence ID" value="CAL8074552.1"/>
    <property type="molecule type" value="Genomic_DNA"/>
</dbReference>
<feature type="region of interest" description="Disordered" evidence="1">
    <location>
        <begin position="201"/>
        <end position="223"/>
    </location>
</feature>
<accession>A0ABP1PTD2</accession>
<keyword evidence="3" id="KW-1185">Reference proteome</keyword>
<feature type="region of interest" description="Disordered" evidence="1">
    <location>
        <begin position="369"/>
        <end position="389"/>
    </location>
</feature>
<evidence type="ECO:0000313" key="3">
    <source>
        <dbReference type="Proteomes" id="UP001642540"/>
    </source>
</evidence>
<organism evidence="2 3">
    <name type="scientific">Orchesella dallaii</name>
    <dbReference type="NCBI Taxonomy" id="48710"/>
    <lineage>
        <taxon>Eukaryota</taxon>
        <taxon>Metazoa</taxon>
        <taxon>Ecdysozoa</taxon>
        <taxon>Arthropoda</taxon>
        <taxon>Hexapoda</taxon>
        <taxon>Collembola</taxon>
        <taxon>Entomobryomorpha</taxon>
        <taxon>Entomobryoidea</taxon>
        <taxon>Orchesellidae</taxon>
        <taxon>Orchesellinae</taxon>
        <taxon>Orchesella</taxon>
    </lineage>
</organism>
<gene>
    <name evidence="2" type="ORF">ODALV1_LOCUS2925</name>
</gene>
<name>A0ABP1PTD2_9HEXA</name>
<sequence length="430" mass="48930">MDTYYPSNYIVKEELNEEEQVRSEDEESLVLSPNLGGQRIIDFASNRATDRNIIYFGQSFPSFSEVSMSVRKYESANRVRLSQKYFRRIAANPKPSNKDDYMLTENERKRFVYRWVDFCCTYFDELVIHGGNHLPAEGGEDTPSFGYTKKECPMRIRFQMRFREKDLTVSIFRESHDHEPPVPDPEKEHLNLPLLSEGINYDPASSSKQNRSHDLGPPSLTPVPKMLVKMRKRNSLKCNSVIEKAFIPKPPPLKKGSISVSTQSVFASNNKTTESESEDLDKVKLSAQTIIKNVHRYLHRTSAYGSNMKNGIVFTSPNPNIIKLTADLCNVDEKVVLDITSTNPIQKAVASTDNQCHISTSCYVDVKNSKKRNGSSSMSSMPKKTYKVSSGVLRLQHRPSDMHTDEEFDNQPCGNLPLEVIIKTEPDAQW</sequence>
<evidence type="ECO:0000256" key="1">
    <source>
        <dbReference type="SAM" id="MobiDB-lite"/>
    </source>
</evidence>
<comment type="caution">
    <text evidence="2">The sequence shown here is derived from an EMBL/GenBank/DDBJ whole genome shotgun (WGS) entry which is preliminary data.</text>
</comment>
<proteinExistence type="predicted"/>
<dbReference type="Proteomes" id="UP001642540">
    <property type="component" value="Unassembled WGS sequence"/>
</dbReference>
<feature type="compositionally biased region" description="Low complexity" evidence="1">
    <location>
        <begin position="374"/>
        <end position="383"/>
    </location>
</feature>
<evidence type="ECO:0000313" key="2">
    <source>
        <dbReference type="EMBL" id="CAL8074552.1"/>
    </source>
</evidence>
<reference evidence="2 3" key="1">
    <citation type="submission" date="2024-08" db="EMBL/GenBank/DDBJ databases">
        <authorList>
            <person name="Cucini C."/>
            <person name="Frati F."/>
        </authorList>
    </citation>
    <scope>NUCLEOTIDE SEQUENCE [LARGE SCALE GENOMIC DNA]</scope>
</reference>